<evidence type="ECO:0000313" key="11">
    <source>
        <dbReference type="Proteomes" id="UP000322981"/>
    </source>
</evidence>
<comment type="caution">
    <text evidence="10">The sequence shown here is derived from an EMBL/GenBank/DDBJ whole genome shotgun (WGS) entry which is preliminary data.</text>
</comment>
<dbReference type="Pfam" id="PF00361">
    <property type="entry name" value="Proton_antipo_M"/>
    <property type="match status" value="2"/>
</dbReference>
<comment type="subcellular location">
    <subcellularLocation>
        <location evidence="1">Cell membrane</location>
        <topology evidence="1">Multi-pass membrane protein</topology>
    </subcellularLocation>
    <subcellularLocation>
        <location evidence="7">Membrane</location>
        <topology evidence="7">Multi-pass membrane protein</topology>
    </subcellularLocation>
</comment>
<dbReference type="PANTHER" id="PTHR42703">
    <property type="entry name" value="NADH DEHYDROGENASE"/>
    <property type="match status" value="1"/>
</dbReference>
<feature type="domain" description="NADH:quinone oxidoreductase/Mrp antiporter transmembrane" evidence="9">
    <location>
        <begin position="561"/>
        <end position="840"/>
    </location>
</feature>
<protein>
    <submittedName>
        <fullName evidence="10">NADH-quinone oxidoreductase subunit F</fullName>
    </submittedName>
</protein>
<dbReference type="GO" id="GO:0005886">
    <property type="term" value="C:plasma membrane"/>
    <property type="evidence" value="ECO:0007669"/>
    <property type="project" value="UniProtKB-SubCell"/>
</dbReference>
<feature type="transmembrane region" description="Helical" evidence="8">
    <location>
        <begin position="132"/>
        <end position="150"/>
    </location>
</feature>
<feature type="transmembrane region" description="Helical" evidence="8">
    <location>
        <begin position="243"/>
        <end position="264"/>
    </location>
</feature>
<keyword evidence="3" id="KW-1003">Cell membrane</keyword>
<feature type="transmembrane region" description="Helical" evidence="8">
    <location>
        <begin position="366"/>
        <end position="384"/>
    </location>
</feature>
<dbReference type="OrthoDB" id="9768329at2"/>
<feature type="transmembrane region" description="Helical" evidence="8">
    <location>
        <begin position="595"/>
        <end position="614"/>
    </location>
</feature>
<keyword evidence="6 8" id="KW-0472">Membrane</keyword>
<feature type="transmembrane region" description="Helical" evidence="8">
    <location>
        <begin position="1029"/>
        <end position="1047"/>
    </location>
</feature>
<dbReference type="Proteomes" id="UP000322981">
    <property type="component" value="Unassembled WGS sequence"/>
</dbReference>
<feature type="transmembrane region" description="Helical" evidence="8">
    <location>
        <begin position="29"/>
        <end position="52"/>
    </location>
</feature>
<keyword evidence="4 7" id="KW-0812">Transmembrane</keyword>
<gene>
    <name evidence="10" type="ORF">F2Q65_06845</name>
</gene>
<feature type="transmembrane region" description="Helical" evidence="8">
    <location>
        <begin position="324"/>
        <end position="346"/>
    </location>
</feature>
<keyword evidence="11" id="KW-1185">Reference proteome</keyword>
<evidence type="ECO:0000256" key="2">
    <source>
        <dbReference type="ARBA" id="ARBA00005346"/>
    </source>
</evidence>
<feature type="transmembrane region" description="Helical" evidence="8">
    <location>
        <begin position="444"/>
        <end position="464"/>
    </location>
</feature>
<evidence type="ECO:0000256" key="5">
    <source>
        <dbReference type="ARBA" id="ARBA00022989"/>
    </source>
</evidence>
<accession>A0A5M8FQ00</accession>
<dbReference type="EMBL" id="VWXX01000006">
    <property type="protein sequence ID" value="KAA6186070.1"/>
    <property type="molecule type" value="Genomic_DNA"/>
</dbReference>
<dbReference type="PANTHER" id="PTHR42703:SF1">
    <property type="entry name" value="NA(+)_H(+) ANTIPORTER SUBUNIT D1"/>
    <property type="match status" value="1"/>
</dbReference>
<feature type="transmembrane region" description="Helical" evidence="8">
    <location>
        <begin position="753"/>
        <end position="778"/>
    </location>
</feature>
<evidence type="ECO:0000259" key="9">
    <source>
        <dbReference type="Pfam" id="PF00361"/>
    </source>
</evidence>
<feature type="transmembrane region" description="Helical" evidence="8">
    <location>
        <begin position="518"/>
        <end position="535"/>
    </location>
</feature>
<feature type="transmembrane region" description="Helical" evidence="8">
    <location>
        <begin position="929"/>
        <end position="952"/>
    </location>
</feature>
<feature type="transmembrane region" description="Helical" evidence="8">
    <location>
        <begin position="790"/>
        <end position="814"/>
    </location>
</feature>
<name>A0A5M8FQ00_9GAMM</name>
<feature type="transmembrane region" description="Helical" evidence="8">
    <location>
        <begin position="404"/>
        <end position="424"/>
    </location>
</feature>
<dbReference type="RefSeq" id="WP_150091734.1">
    <property type="nucleotide sequence ID" value="NZ_JBFUOH010000034.1"/>
</dbReference>
<evidence type="ECO:0000313" key="10">
    <source>
        <dbReference type="EMBL" id="KAA6186070.1"/>
    </source>
</evidence>
<evidence type="ECO:0000256" key="4">
    <source>
        <dbReference type="ARBA" id="ARBA00022692"/>
    </source>
</evidence>
<feature type="transmembrane region" description="Helical" evidence="8">
    <location>
        <begin position="634"/>
        <end position="656"/>
    </location>
</feature>
<feature type="transmembrane region" description="Helical" evidence="8">
    <location>
        <begin position="72"/>
        <end position="97"/>
    </location>
</feature>
<evidence type="ECO:0000256" key="3">
    <source>
        <dbReference type="ARBA" id="ARBA00022475"/>
    </source>
</evidence>
<keyword evidence="5 8" id="KW-1133">Transmembrane helix</keyword>
<feature type="transmembrane region" description="Helical" evidence="8">
    <location>
        <begin position="201"/>
        <end position="222"/>
    </location>
</feature>
<feature type="transmembrane region" description="Helical" evidence="8">
    <location>
        <begin position="299"/>
        <end position="318"/>
    </location>
</feature>
<evidence type="ECO:0000256" key="7">
    <source>
        <dbReference type="RuleBase" id="RU000320"/>
    </source>
</evidence>
<feature type="transmembrane region" description="Helical" evidence="8">
    <location>
        <begin position="109"/>
        <end position="126"/>
    </location>
</feature>
<feature type="transmembrane region" description="Helical" evidence="8">
    <location>
        <begin position="874"/>
        <end position="895"/>
    </location>
</feature>
<dbReference type="InterPro" id="IPR050586">
    <property type="entry name" value="CPA3_Na-H_Antiporter_D"/>
</dbReference>
<feature type="transmembrane region" description="Helical" evidence="8">
    <location>
        <begin position="270"/>
        <end position="292"/>
    </location>
</feature>
<dbReference type="InterPro" id="IPR001750">
    <property type="entry name" value="ND/Mrp_TM"/>
</dbReference>
<feature type="transmembrane region" description="Helical" evidence="8">
    <location>
        <begin position="6"/>
        <end position="22"/>
    </location>
</feature>
<feature type="transmembrane region" description="Helical" evidence="8">
    <location>
        <begin position="668"/>
        <end position="692"/>
    </location>
</feature>
<feature type="transmembrane region" description="Helical" evidence="8">
    <location>
        <begin position="729"/>
        <end position="747"/>
    </location>
</feature>
<feature type="transmembrane region" description="Helical" evidence="8">
    <location>
        <begin position="162"/>
        <end position="181"/>
    </location>
</feature>
<feature type="transmembrane region" description="Helical" evidence="8">
    <location>
        <begin position="704"/>
        <end position="722"/>
    </location>
</feature>
<sequence length="1049" mass="113431">MPSPILIIASALGAAFLLGLLDERRTRTAWAITLATLGFMGLVSALWLLALATGQSSTVDVFTAGTPPPFAINLRMGLAEAALSTLVTLTGLFAAIALKAPLWAHGRRAMAVLLILVMALAGIILTRDLFNLFVFFELAVIATAGMILLADDERALSAGFKYLIVAQFFSALLLIGIIFAYQVTGTLNLDGMLPDAGGAHAGVTATQVGAIAFFLMLIALIAELKPFPANGWALDIYESAHPAFSAIFSAASGAAALFAVDKLLAIGGDAWLGIATGVGIVTFLVANVLALPQRNDRRLLGYSSVAQTGLVLVVIGQRDILGDGYLFIAFGILVAHAVAKAGLYWLSGLIAGRGLEDWAALRTRPLLMLAFASFLALLTGLPPFPSFYAKWDLVHLLASHDRLALLGFVLFGTLIEAGYLFRWFGHAIKRAAPADSVACPAERLIPILTALVAAWGLGYLWGALSGQANLLLSLPLLFALAFVLLDWLPARIKNTLAIAGMLGYFALTYQDYDPLRLIFALIFLVGGAIVLLASYHAPGRRAGFYPSAMLMYAGLAMLVQAQDSFAFFAAWELLTVGSYFLILRGKASEPHALSYMLFSLGGAFLILAGFALAAQGQLQLPLEALGAVVEPLSGWVFLLLAVGFMSKTAVLGLHIWLPGAHAEAETDVSPMVSGILLKAGLLGLFILVMNMGKQQLYGVELTHLMLWLGALTALAGNLLAAFQEDAKRLLAYSSIGQMGYAVFGLALMNHLGWLMALMFVINHYIYKSMLFLSVGGVAKRTGTRDMYRMGGLITLMPLSFIAVLIGIIAISGVPPLSGFGGRWIFYNAILDSDARLPMIVLFFAGPIAFLYLFRLIHTIFLGQLKDEHRRVREAPFWIVLPQMLFVTMLIIFAVVPGMALRHVDAYISQFIPNGALSWQGLTITSQYGYWSPVSIMIIIGVIFMLVFGYLLLINRRAQKVKQFNIAFAAERPYRPETTHFAWNFFAPYRKALGFLMLPLVTRFWSTLTDLLNTAGDLGRRLYTGNGQTYAIHFLVFVVIVFLLGMGGQP</sequence>
<dbReference type="AlphaFoldDB" id="A0A5M8FQ00"/>
<organism evidence="10 11">
    <name type="scientific">Thiohalocapsa marina</name>
    <dbReference type="NCBI Taxonomy" id="424902"/>
    <lineage>
        <taxon>Bacteria</taxon>
        <taxon>Pseudomonadati</taxon>
        <taxon>Pseudomonadota</taxon>
        <taxon>Gammaproteobacteria</taxon>
        <taxon>Chromatiales</taxon>
        <taxon>Chromatiaceae</taxon>
        <taxon>Thiohalocapsa</taxon>
    </lineage>
</organism>
<feature type="transmembrane region" description="Helical" evidence="8">
    <location>
        <begin position="470"/>
        <end position="488"/>
    </location>
</feature>
<feature type="domain" description="NADH:quinone oxidoreductase/Mrp antiporter transmembrane" evidence="9">
    <location>
        <begin position="127"/>
        <end position="415"/>
    </location>
</feature>
<evidence type="ECO:0000256" key="1">
    <source>
        <dbReference type="ARBA" id="ARBA00004651"/>
    </source>
</evidence>
<feature type="transmembrane region" description="Helical" evidence="8">
    <location>
        <begin position="834"/>
        <end position="853"/>
    </location>
</feature>
<comment type="similarity">
    <text evidence="2">Belongs to the CPA3 antiporters (TC 2.A.63) subunit D family.</text>
</comment>
<feature type="transmembrane region" description="Helical" evidence="8">
    <location>
        <begin position="565"/>
        <end position="583"/>
    </location>
</feature>
<evidence type="ECO:0000256" key="8">
    <source>
        <dbReference type="SAM" id="Phobius"/>
    </source>
</evidence>
<reference evidence="10 11" key="1">
    <citation type="submission" date="2019-09" db="EMBL/GenBank/DDBJ databases">
        <title>Whole-genome sequence of the purple sulfur bacterium Thiohalocapsa marina DSM 19078.</title>
        <authorList>
            <person name="Kyndt J.A."/>
            <person name="Meyer T.E."/>
        </authorList>
    </citation>
    <scope>NUCLEOTIDE SEQUENCE [LARGE SCALE GENOMIC DNA]</scope>
    <source>
        <strain evidence="10 11">DSM 19078</strain>
    </source>
</reference>
<proteinExistence type="inferred from homology"/>
<evidence type="ECO:0000256" key="6">
    <source>
        <dbReference type="ARBA" id="ARBA00023136"/>
    </source>
</evidence>